<comment type="caution">
    <text evidence="3">The sequence shown here is derived from an EMBL/GenBank/DDBJ whole genome shotgun (WGS) entry which is preliminary data.</text>
</comment>
<evidence type="ECO:0000256" key="1">
    <source>
        <dbReference type="SAM" id="Phobius"/>
    </source>
</evidence>
<accession>A0A815YD72</accession>
<feature type="transmembrane region" description="Helical" evidence="1">
    <location>
        <begin position="82"/>
        <end position="108"/>
    </location>
</feature>
<protein>
    <submittedName>
        <fullName evidence="3">Uncharacterized protein</fullName>
    </submittedName>
</protein>
<evidence type="ECO:0000313" key="5">
    <source>
        <dbReference type="Proteomes" id="UP000663832"/>
    </source>
</evidence>
<reference evidence="3" key="1">
    <citation type="submission" date="2021-02" db="EMBL/GenBank/DDBJ databases">
        <authorList>
            <person name="Nowell W R."/>
        </authorList>
    </citation>
    <scope>NUCLEOTIDE SEQUENCE</scope>
</reference>
<organism evidence="3 5">
    <name type="scientific">Adineta steineri</name>
    <dbReference type="NCBI Taxonomy" id="433720"/>
    <lineage>
        <taxon>Eukaryota</taxon>
        <taxon>Metazoa</taxon>
        <taxon>Spiralia</taxon>
        <taxon>Gnathifera</taxon>
        <taxon>Rotifera</taxon>
        <taxon>Eurotatoria</taxon>
        <taxon>Bdelloidea</taxon>
        <taxon>Adinetida</taxon>
        <taxon>Adinetidae</taxon>
        <taxon>Adineta</taxon>
    </lineage>
</organism>
<dbReference type="EMBL" id="CAJNOM010002095">
    <property type="protein sequence ID" value="CAF1626515.1"/>
    <property type="molecule type" value="Genomic_DNA"/>
</dbReference>
<keyword evidence="5" id="KW-1185">Reference proteome</keyword>
<dbReference type="Proteomes" id="UP000663832">
    <property type="component" value="Unassembled WGS sequence"/>
</dbReference>
<dbReference type="InterPro" id="IPR040350">
    <property type="entry name" value="TMEM272"/>
</dbReference>
<evidence type="ECO:0000313" key="4">
    <source>
        <dbReference type="EMBL" id="CAF1626515.1"/>
    </source>
</evidence>
<evidence type="ECO:0000313" key="2">
    <source>
        <dbReference type="EMBL" id="CAF1437769.1"/>
    </source>
</evidence>
<name>A0A815YD72_9BILA</name>
<dbReference type="PANTHER" id="PTHR33444:SF2">
    <property type="entry name" value="MARVEL DOMAIN-CONTAINING PROTEIN"/>
    <property type="match status" value="1"/>
</dbReference>
<feature type="transmembrane region" description="Helical" evidence="1">
    <location>
        <begin position="168"/>
        <end position="191"/>
    </location>
</feature>
<evidence type="ECO:0000313" key="3">
    <source>
        <dbReference type="EMBL" id="CAF1568967.1"/>
    </source>
</evidence>
<keyword evidence="1" id="KW-0472">Membrane</keyword>
<dbReference type="EMBL" id="CAJNOI010001767">
    <property type="protein sequence ID" value="CAF1437769.1"/>
    <property type="molecule type" value="Genomic_DNA"/>
</dbReference>
<dbReference type="Proteomes" id="UP000663877">
    <property type="component" value="Unassembled WGS sequence"/>
</dbReference>
<dbReference type="EMBL" id="CAJNOM010000829">
    <property type="protein sequence ID" value="CAF1568967.1"/>
    <property type="molecule type" value="Genomic_DNA"/>
</dbReference>
<feature type="transmembrane region" description="Helical" evidence="1">
    <location>
        <begin position="44"/>
        <end position="70"/>
    </location>
</feature>
<dbReference type="AlphaFoldDB" id="A0A815YD72"/>
<sequence length="195" mass="21813">MRVAQDLEVQTNVEYNQAANKSNANQSPRFTRFITSMSEQFRSLCWNVGFIASVIVLSSLPLATIIVGGVRRFECPFDSRMPIWLIVFGVVGITGCLFVNTMMIIRYMCVNTSKLAMTRFIVAIIGIILFLLIIWSVVGASWILKKGTQYQSNNSTADNYCDASIHKLSLGLIVIGVIPFIIIATCVYCFCCRRD</sequence>
<dbReference type="PANTHER" id="PTHR33444">
    <property type="entry name" value="SI:DKEY-19B23.12-RELATED"/>
    <property type="match status" value="1"/>
</dbReference>
<proteinExistence type="predicted"/>
<keyword evidence="1" id="KW-0812">Transmembrane</keyword>
<dbReference type="OrthoDB" id="6157510at2759"/>
<feature type="transmembrane region" description="Helical" evidence="1">
    <location>
        <begin position="120"/>
        <end position="144"/>
    </location>
</feature>
<keyword evidence="1" id="KW-1133">Transmembrane helix</keyword>
<gene>
    <name evidence="2" type="ORF">BJG266_LOCUS39710</name>
    <name evidence="3" type="ORF">QVE165_LOCUS48624</name>
    <name evidence="4" type="ORF">QVE165_LOCUS56595</name>
</gene>